<reference evidence="2" key="1">
    <citation type="submission" date="2020-03" db="EMBL/GenBank/DDBJ databases">
        <title>The deep terrestrial virosphere.</title>
        <authorList>
            <person name="Holmfeldt K."/>
            <person name="Nilsson E."/>
            <person name="Simone D."/>
            <person name="Lopez-Fernandez M."/>
            <person name="Wu X."/>
            <person name="de Brujin I."/>
            <person name="Lundin D."/>
            <person name="Andersson A."/>
            <person name="Bertilsson S."/>
            <person name="Dopson M."/>
        </authorList>
    </citation>
    <scope>NUCLEOTIDE SEQUENCE</scope>
    <source>
        <strain evidence="3">MM415A01589</strain>
        <strain evidence="4">MM415B03796</strain>
        <strain evidence="2">TM448A04475</strain>
        <strain evidence="5">TM448B04106</strain>
    </source>
</reference>
<dbReference type="EMBL" id="MT144485">
    <property type="protein sequence ID" value="QJA54195.1"/>
    <property type="molecule type" value="Genomic_DNA"/>
</dbReference>
<sequence length="89" mass="9850">MKFIPAWNMVLIKPAMTPEKSPGGIVIPDSARVIPDEGIIQSIGPDVTRFKKGERVIYGKYVGMELNIPEVGDGVLLLHETDIYGRIEK</sequence>
<dbReference type="Pfam" id="PF00166">
    <property type="entry name" value="Cpn10"/>
    <property type="match status" value="1"/>
</dbReference>
<dbReference type="EMBL" id="MT145060">
    <property type="protein sequence ID" value="QJI03128.1"/>
    <property type="molecule type" value="Genomic_DNA"/>
</dbReference>
<evidence type="ECO:0000313" key="2">
    <source>
        <dbReference type="EMBL" id="QJA54195.1"/>
    </source>
</evidence>
<keyword evidence="1" id="KW-0143">Chaperone</keyword>
<accession>A0A6H2A3V2</accession>
<dbReference type="InterPro" id="IPR020818">
    <property type="entry name" value="Chaperonin_GroES"/>
</dbReference>
<dbReference type="InterPro" id="IPR011032">
    <property type="entry name" value="GroES-like_sf"/>
</dbReference>
<evidence type="ECO:0000313" key="4">
    <source>
        <dbReference type="EMBL" id="QJA94656.1"/>
    </source>
</evidence>
<dbReference type="EMBL" id="MT142202">
    <property type="protein sequence ID" value="QJA76067.1"/>
    <property type="molecule type" value="Genomic_DNA"/>
</dbReference>
<dbReference type="CDD" id="cd00320">
    <property type="entry name" value="cpn10"/>
    <property type="match status" value="1"/>
</dbReference>
<dbReference type="EMBL" id="MT143250">
    <property type="protein sequence ID" value="QJA94656.1"/>
    <property type="molecule type" value="Genomic_DNA"/>
</dbReference>
<organism evidence="2">
    <name type="scientific">viral metagenome</name>
    <dbReference type="NCBI Taxonomy" id="1070528"/>
    <lineage>
        <taxon>unclassified sequences</taxon>
        <taxon>metagenomes</taxon>
        <taxon>organismal metagenomes</taxon>
    </lineage>
</organism>
<evidence type="ECO:0000256" key="1">
    <source>
        <dbReference type="ARBA" id="ARBA00023186"/>
    </source>
</evidence>
<dbReference type="GO" id="GO:0044183">
    <property type="term" value="F:protein folding chaperone"/>
    <property type="evidence" value="ECO:0007669"/>
    <property type="project" value="InterPro"/>
</dbReference>
<dbReference type="GO" id="GO:0005524">
    <property type="term" value="F:ATP binding"/>
    <property type="evidence" value="ECO:0007669"/>
    <property type="project" value="InterPro"/>
</dbReference>
<dbReference type="InterPro" id="IPR037124">
    <property type="entry name" value="Chaperonin_GroES_sf"/>
</dbReference>
<dbReference type="PRINTS" id="PR00297">
    <property type="entry name" value="CHAPERONIN10"/>
</dbReference>
<dbReference type="AlphaFoldDB" id="A0A6H2A3V2"/>
<name>A0A6H2A3V2_9ZZZZ</name>
<evidence type="ECO:0000313" key="5">
    <source>
        <dbReference type="EMBL" id="QJI03128.1"/>
    </source>
</evidence>
<dbReference type="Gene3D" id="2.30.33.40">
    <property type="entry name" value="GroES chaperonin"/>
    <property type="match status" value="1"/>
</dbReference>
<dbReference type="SMART" id="SM00883">
    <property type="entry name" value="Cpn10"/>
    <property type="match status" value="1"/>
</dbReference>
<protein>
    <submittedName>
        <fullName evidence="2">Putative chaperonin</fullName>
    </submittedName>
</protein>
<evidence type="ECO:0000313" key="3">
    <source>
        <dbReference type="EMBL" id="QJA76067.1"/>
    </source>
</evidence>
<dbReference type="SUPFAM" id="SSF50129">
    <property type="entry name" value="GroES-like"/>
    <property type="match status" value="1"/>
</dbReference>
<proteinExistence type="predicted"/>
<gene>
    <name evidence="3" type="ORF">MM415A01589_0019</name>
    <name evidence="4" type="ORF">MM415B03796_0004</name>
    <name evidence="2" type="ORF">TM448A04475_0003</name>
    <name evidence="5" type="ORF">TM448B04106_0007</name>
</gene>